<name>A0A8J6IUP5_9ALTE</name>
<comment type="similarity">
    <text evidence="1">Belongs to the MaoP family.</text>
</comment>
<evidence type="ECO:0000256" key="1">
    <source>
        <dbReference type="ARBA" id="ARBA00093464"/>
    </source>
</evidence>
<organism evidence="4 5">
    <name type="scientific">Neptunicella marina</name>
    <dbReference type="NCBI Taxonomy" id="2125989"/>
    <lineage>
        <taxon>Bacteria</taxon>
        <taxon>Pseudomonadati</taxon>
        <taxon>Pseudomonadota</taxon>
        <taxon>Gammaproteobacteria</taxon>
        <taxon>Alteromonadales</taxon>
        <taxon>Alteromonadaceae</taxon>
        <taxon>Neptunicella</taxon>
    </lineage>
</organism>
<feature type="region of interest" description="Disordered" evidence="3">
    <location>
        <begin position="95"/>
        <end position="120"/>
    </location>
</feature>
<dbReference type="EMBL" id="JACNEP010000013">
    <property type="protein sequence ID" value="MBC3767041.1"/>
    <property type="molecule type" value="Genomic_DNA"/>
</dbReference>
<protein>
    <recommendedName>
        <fullName evidence="2">Macrodomain Ori protein</fullName>
    </recommendedName>
</protein>
<dbReference type="RefSeq" id="WP_186507557.1">
    <property type="nucleotide sequence ID" value="NZ_JACNEP010000013.1"/>
</dbReference>
<sequence>MARQTRESLLKQIFTDYKHYPYGFSRAGDYSIKEAQALSKYGTLIGALLDGVVEPSNKEDANLLAVALGEREPSTPAEKAWVKYQRIIGKPKPASIYGSKPSSMDDYSVDSTELEAEFDD</sequence>
<reference evidence="4" key="1">
    <citation type="journal article" date="2018" name="Int. J. Syst. Evol. Microbiol.">
        <title>Neptunicella marina gen. nov., sp. nov., isolated from surface seawater.</title>
        <authorList>
            <person name="Liu X."/>
            <person name="Lai Q."/>
            <person name="Du Y."/>
            <person name="Zhang X."/>
            <person name="Liu Z."/>
            <person name="Sun F."/>
            <person name="Shao Z."/>
        </authorList>
    </citation>
    <scope>NUCLEOTIDE SEQUENCE</scope>
    <source>
        <strain evidence="4">S27-2</strain>
    </source>
</reference>
<dbReference type="Proteomes" id="UP000601768">
    <property type="component" value="Unassembled WGS sequence"/>
</dbReference>
<gene>
    <name evidence="4" type="ORF">H8B19_14240</name>
</gene>
<evidence type="ECO:0000313" key="5">
    <source>
        <dbReference type="Proteomes" id="UP000601768"/>
    </source>
</evidence>
<evidence type="ECO:0000256" key="2">
    <source>
        <dbReference type="ARBA" id="ARBA00093628"/>
    </source>
</evidence>
<dbReference type="AlphaFoldDB" id="A0A8J6IUP5"/>
<comment type="caution">
    <text evidence="4">The sequence shown here is derived from an EMBL/GenBank/DDBJ whole genome shotgun (WGS) entry which is preliminary data.</text>
</comment>
<keyword evidence="5" id="KW-1185">Reference proteome</keyword>
<proteinExistence type="inferred from homology"/>
<reference evidence="4" key="2">
    <citation type="submission" date="2020-08" db="EMBL/GenBank/DDBJ databases">
        <authorList>
            <person name="Lai Q."/>
        </authorList>
    </citation>
    <scope>NUCLEOTIDE SEQUENCE</scope>
    <source>
        <strain evidence="4">S27-2</strain>
    </source>
</reference>
<dbReference type="InterPro" id="IPR007335">
    <property type="entry name" value="DUF413"/>
</dbReference>
<dbReference type="Pfam" id="PF04219">
    <property type="entry name" value="DUF413"/>
    <property type="match status" value="1"/>
</dbReference>
<accession>A0A8J6IUP5</accession>
<evidence type="ECO:0000313" key="4">
    <source>
        <dbReference type="EMBL" id="MBC3767041.1"/>
    </source>
</evidence>
<evidence type="ECO:0000256" key="3">
    <source>
        <dbReference type="SAM" id="MobiDB-lite"/>
    </source>
</evidence>